<sequence length="115" mass="13314">MTKGLSGKTTRRIRRVLEYIRLHVHTNVTRSEAAGLINLNEEYFSKVFKTHTGMSFKNYVLSEKMKAAMNLLANTNLSVGLIASKVGFDNFSHFSKTFKKYTDLSPQEYRRIYQK</sequence>
<evidence type="ECO:0000256" key="2">
    <source>
        <dbReference type="ARBA" id="ARBA00023125"/>
    </source>
</evidence>
<evidence type="ECO:0000259" key="4">
    <source>
        <dbReference type="PROSITE" id="PS01124"/>
    </source>
</evidence>
<evidence type="ECO:0000256" key="3">
    <source>
        <dbReference type="ARBA" id="ARBA00023163"/>
    </source>
</evidence>
<dbReference type="GO" id="GO:0003700">
    <property type="term" value="F:DNA-binding transcription factor activity"/>
    <property type="evidence" value="ECO:0007669"/>
    <property type="project" value="InterPro"/>
</dbReference>
<proteinExistence type="predicted"/>
<dbReference type="GO" id="GO:0043565">
    <property type="term" value="F:sequence-specific DNA binding"/>
    <property type="evidence" value="ECO:0007669"/>
    <property type="project" value="InterPro"/>
</dbReference>
<accession>A0A9D1EVB8</accession>
<dbReference type="PRINTS" id="PR00032">
    <property type="entry name" value="HTHARAC"/>
</dbReference>
<dbReference type="PANTHER" id="PTHR43280:SF2">
    <property type="entry name" value="HTH-TYPE TRANSCRIPTIONAL REGULATOR EXSA"/>
    <property type="match status" value="1"/>
</dbReference>
<reference evidence="5" key="1">
    <citation type="submission" date="2020-10" db="EMBL/GenBank/DDBJ databases">
        <authorList>
            <person name="Gilroy R."/>
        </authorList>
    </citation>
    <scope>NUCLEOTIDE SEQUENCE</scope>
    <source>
        <strain evidence="5">CHK190-19873</strain>
    </source>
</reference>
<evidence type="ECO:0000313" key="5">
    <source>
        <dbReference type="EMBL" id="HIS32767.1"/>
    </source>
</evidence>
<dbReference type="AlphaFoldDB" id="A0A9D1EVB8"/>
<name>A0A9D1EVB8_9FIRM</name>
<comment type="caution">
    <text evidence="5">The sequence shown here is derived from an EMBL/GenBank/DDBJ whole genome shotgun (WGS) entry which is preliminary data.</text>
</comment>
<dbReference type="SMART" id="SM00342">
    <property type="entry name" value="HTH_ARAC"/>
    <property type="match status" value="1"/>
</dbReference>
<dbReference type="Pfam" id="PF12833">
    <property type="entry name" value="HTH_18"/>
    <property type="match status" value="1"/>
</dbReference>
<dbReference type="InterPro" id="IPR018060">
    <property type="entry name" value="HTH_AraC"/>
</dbReference>
<dbReference type="InterPro" id="IPR020449">
    <property type="entry name" value="Tscrpt_reg_AraC-type_HTH"/>
</dbReference>
<dbReference type="InterPro" id="IPR009057">
    <property type="entry name" value="Homeodomain-like_sf"/>
</dbReference>
<dbReference type="PROSITE" id="PS01124">
    <property type="entry name" value="HTH_ARAC_FAMILY_2"/>
    <property type="match status" value="1"/>
</dbReference>
<reference evidence="5" key="2">
    <citation type="journal article" date="2021" name="PeerJ">
        <title>Extensive microbial diversity within the chicken gut microbiome revealed by metagenomics and culture.</title>
        <authorList>
            <person name="Gilroy R."/>
            <person name="Ravi A."/>
            <person name="Getino M."/>
            <person name="Pursley I."/>
            <person name="Horton D.L."/>
            <person name="Alikhan N.F."/>
            <person name="Baker D."/>
            <person name="Gharbi K."/>
            <person name="Hall N."/>
            <person name="Watson M."/>
            <person name="Adriaenssens E.M."/>
            <person name="Foster-Nyarko E."/>
            <person name="Jarju S."/>
            <person name="Secka A."/>
            <person name="Antonio M."/>
            <person name="Oren A."/>
            <person name="Chaudhuri R.R."/>
            <person name="La Ragione R."/>
            <person name="Hildebrand F."/>
            <person name="Pallen M.J."/>
        </authorList>
    </citation>
    <scope>NUCLEOTIDE SEQUENCE</scope>
    <source>
        <strain evidence="5">CHK190-19873</strain>
    </source>
</reference>
<dbReference type="SUPFAM" id="SSF46689">
    <property type="entry name" value="Homeodomain-like"/>
    <property type="match status" value="2"/>
</dbReference>
<keyword evidence="2" id="KW-0238">DNA-binding</keyword>
<protein>
    <submittedName>
        <fullName evidence="5">Helix-turn-helix transcriptional regulator</fullName>
    </submittedName>
</protein>
<dbReference type="Gene3D" id="1.10.10.60">
    <property type="entry name" value="Homeodomain-like"/>
    <property type="match status" value="2"/>
</dbReference>
<evidence type="ECO:0000256" key="1">
    <source>
        <dbReference type="ARBA" id="ARBA00023015"/>
    </source>
</evidence>
<gene>
    <name evidence="5" type="ORF">IAB44_14665</name>
</gene>
<organism evidence="5 6">
    <name type="scientific">Candidatus Limivivens intestinipullorum</name>
    <dbReference type="NCBI Taxonomy" id="2840858"/>
    <lineage>
        <taxon>Bacteria</taxon>
        <taxon>Bacillati</taxon>
        <taxon>Bacillota</taxon>
        <taxon>Clostridia</taxon>
        <taxon>Lachnospirales</taxon>
        <taxon>Lachnospiraceae</taxon>
        <taxon>Lachnospiraceae incertae sedis</taxon>
        <taxon>Candidatus Limivivens</taxon>
    </lineage>
</organism>
<dbReference type="PANTHER" id="PTHR43280">
    <property type="entry name" value="ARAC-FAMILY TRANSCRIPTIONAL REGULATOR"/>
    <property type="match status" value="1"/>
</dbReference>
<dbReference type="Proteomes" id="UP000823935">
    <property type="component" value="Unassembled WGS sequence"/>
</dbReference>
<evidence type="ECO:0000313" key="6">
    <source>
        <dbReference type="Proteomes" id="UP000823935"/>
    </source>
</evidence>
<keyword evidence="1" id="KW-0805">Transcription regulation</keyword>
<keyword evidence="3" id="KW-0804">Transcription</keyword>
<feature type="domain" description="HTH araC/xylS-type" evidence="4">
    <location>
        <begin position="14"/>
        <end position="112"/>
    </location>
</feature>
<dbReference type="EMBL" id="DVIQ01000099">
    <property type="protein sequence ID" value="HIS32767.1"/>
    <property type="molecule type" value="Genomic_DNA"/>
</dbReference>